<keyword evidence="1" id="KW-0479">Metal-binding</keyword>
<keyword evidence="4" id="KW-1185">Reference proteome</keyword>
<feature type="domain" description="Fumarylacetoacetase-like C-terminal" evidence="2">
    <location>
        <begin position="47"/>
        <end position="251"/>
    </location>
</feature>
<evidence type="ECO:0000259" key="2">
    <source>
        <dbReference type="Pfam" id="PF01557"/>
    </source>
</evidence>
<sequence>MSKAIVRFNGYQNTEEIKVEPSSNSMYLNDNQFTTAQIPLGAPITGTVYGTLLNYKGDLAALGDAVNEAPYKQSPKAPILYIKPINTITGFHTPIPLPLDVSELQIGAALGVVIGKNATNVAEEEALDYVSGYTIVNDVSIPHESVYRPAISQKARDGFCPVGPWIIERDVIADPNQLTIQVFINGELKQQNTTANLIRPVARLISDITSFMTLYEGDTVLVGVPENPPFAKEGDLVRIEIEGIGALENIVKAEVNCPLKEDLK</sequence>
<dbReference type="SUPFAM" id="SSF56529">
    <property type="entry name" value="FAH"/>
    <property type="match status" value="1"/>
</dbReference>
<gene>
    <name evidence="3" type="ORF">K9V48_22355</name>
</gene>
<dbReference type="InterPro" id="IPR011234">
    <property type="entry name" value="Fumarylacetoacetase-like_C"/>
</dbReference>
<keyword evidence="3" id="KW-0378">Hydrolase</keyword>
<proteinExistence type="predicted"/>
<dbReference type="NCBIfam" id="TIGR02305">
    <property type="entry name" value="HpaG-N-term"/>
    <property type="match status" value="1"/>
</dbReference>
<evidence type="ECO:0000313" key="4">
    <source>
        <dbReference type="Proteomes" id="UP001165287"/>
    </source>
</evidence>
<dbReference type="Gene3D" id="3.90.850.10">
    <property type="entry name" value="Fumarylacetoacetase-like, C-terminal domain"/>
    <property type="match status" value="1"/>
</dbReference>
<dbReference type="GO" id="GO:0016787">
    <property type="term" value="F:hydrolase activity"/>
    <property type="evidence" value="ECO:0007669"/>
    <property type="project" value="UniProtKB-KW"/>
</dbReference>
<evidence type="ECO:0000313" key="3">
    <source>
        <dbReference type="EMBL" id="MBZ5752900.1"/>
    </source>
</evidence>
<dbReference type="RefSeq" id="WP_224141338.1">
    <property type="nucleotide sequence ID" value="NZ_JAIQUM010000074.1"/>
</dbReference>
<name>A0ABS7UX45_9BACI</name>
<dbReference type="PANTHER" id="PTHR11820:SF114">
    <property type="entry name" value="4-HYDROXYPHENYLACETATE CATABOLISM PROTEIN"/>
    <property type="match status" value="1"/>
</dbReference>
<dbReference type="EMBL" id="JAIQUM010000074">
    <property type="protein sequence ID" value="MBZ5752900.1"/>
    <property type="molecule type" value="Genomic_DNA"/>
</dbReference>
<evidence type="ECO:0000256" key="1">
    <source>
        <dbReference type="ARBA" id="ARBA00022723"/>
    </source>
</evidence>
<dbReference type="InterPro" id="IPR036663">
    <property type="entry name" value="Fumarylacetoacetase_C_sf"/>
</dbReference>
<dbReference type="InterPro" id="IPR012686">
    <property type="entry name" value="HPA_isomer/decarb_N"/>
</dbReference>
<dbReference type="Pfam" id="PF01557">
    <property type="entry name" value="FAA_hydrolase"/>
    <property type="match status" value="1"/>
</dbReference>
<accession>A0ABS7UX45</accession>
<comment type="caution">
    <text evidence="3">The sequence shown here is derived from an EMBL/GenBank/DDBJ whole genome shotgun (WGS) entry which is preliminary data.</text>
</comment>
<dbReference type="Proteomes" id="UP001165287">
    <property type="component" value="Unassembled WGS sequence"/>
</dbReference>
<reference evidence="3" key="1">
    <citation type="submission" date="2024-05" db="EMBL/GenBank/DDBJ databases">
        <title>Metabacillus sp. nov., isolated from the rhizosphere soil of tomato plants.</title>
        <authorList>
            <person name="Ma R."/>
        </authorList>
    </citation>
    <scope>NUCLEOTIDE SEQUENCE</scope>
    <source>
        <strain evidence="3">DBTR6</strain>
    </source>
</reference>
<protein>
    <submittedName>
        <fullName evidence="3">Fumarylacetoacetate hydrolase family protein</fullName>
    </submittedName>
</protein>
<organism evidence="3 4">
    <name type="scientific">Metabacillus rhizolycopersici</name>
    <dbReference type="NCBI Taxonomy" id="2875709"/>
    <lineage>
        <taxon>Bacteria</taxon>
        <taxon>Bacillati</taxon>
        <taxon>Bacillota</taxon>
        <taxon>Bacilli</taxon>
        <taxon>Bacillales</taxon>
        <taxon>Bacillaceae</taxon>
        <taxon>Metabacillus</taxon>
    </lineage>
</organism>
<dbReference type="PANTHER" id="PTHR11820">
    <property type="entry name" value="ACYLPYRUVASE"/>
    <property type="match status" value="1"/>
</dbReference>